<gene>
    <name evidence="12" type="ORF">EVG20_g1373</name>
</gene>
<feature type="domain" description="GH18" evidence="11">
    <location>
        <begin position="34"/>
        <end position="420"/>
    </location>
</feature>
<dbReference type="GO" id="GO:0008843">
    <property type="term" value="F:endochitinase activity"/>
    <property type="evidence" value="ECO:0007669"/>
    <property type="project" value="UniProtKB-EC"/>
</dbReference>
<dbReference type="SMART" id="SM00636">
    <property type="entry name" value="Glyco_18"/>
    <property type="match status" value="1"/>
</dbReference>
<organism evidence="12 13">
    <name type="scientific">Dentipellis fragilis</name>
    <dbReference type="NCBI Taxonomy" id="205917"/>
    <lineage>
        <taxon>Eukaryota</taxon>
        <taxon>Fungi</taxon>
        <taxon>Dikarya</taxon>
        <taxon>Basidiomycota</taxon>
        <taxon>Agaricomycotina</taxon>
        <taxon>Agaricomycetes</taxon>
        <taxon>Russulales</taxon>
        <taxon>Hericiaceae</taxon>
        <taxon>Dentipellis</taxon>
    </lineage>
</organism>
<evidence type="ECO:0000256" key="3">
    <source>
        <dbReference type="ARBA" id="ARBA00023024"/>
    </source>
</evidence>
<proteinExistence type="inferred from homology"/>
<evidence type="ECO:0000256" key="7">
    <source>
        <dbReference type="RuleBase" id="RU000489"/>
    </source>
</evidence>
<keyword evidence="6" id="KW-0624">Polysaccharide degradation</keyword>
<protein>
    <recommendedName>
        <fullName evidence="11">GH18 domain-containing protein</fullName>
    </recommendedName>
</protein>
<evidence type="ECO:0000256" key="6">
    <source>
        <dbReference type="ARBA" id="ARBA00023326"/>
    </source>
</evidence>
<evidence type="ECO:0000259" key="11">
    <source>
        <dbReference type="PROSITE" id="PS51910"/>
    </source>
</evidence>
<accession>A0A4Y9ZAP9</accession>
<evidence type="ECO:0000256" key="8">
    <source>
        <dbReference type="RuleBase" id="RU004453"/>
    </source>
</evidence>
<dbReference type="InterPro" id="IPR011583">
    <property type="entry name" value="Chitinase_II/V-like_cat"/>
</dbReference>
<keyword evidence="5 7" id="KW-0326">Glycosidase</keyword>
<comment type="similarity">
    <text evidence="8">Belongs to the glycosyl hydrolase 18 family.</text>
</comment>
<dbReference type="EMBL" id="SEOQ01000043">
    <property type="protein sequence ID" value="TFY71622.1"/>
    <property type="molecule type" value="Genomic_DNA"/>
</dbReference>
<dbReference type="SUPFAM" id="SSF54556">
    <property type="entry name" value="Chitinase insertion domain"/>
    <property type="match status" value="1"/>
</dbReference>
<evidence type="ECO:0000256" key="9">
    <source>
        <dbReference type="SAM" id="MobiDB-lite"/>
    </source>
</evidence>
<keyword evidence="13" id="KW-1185">Reference proteome</keyword>
<feature type="region of interest" description="Disordered" evidence="9">
    <location>
        <begin position="304"/>
        <end position="327"/>
    </location>
</feature>
<dbReference type="GO" id="GO:0000272">
    <property type="term" value="P:polysaccharide catabolic process"/>
    <property type="evidence" value="ECO:0007669"/>
    <property type="project" value="UniProtKB-KW"/>
</dbReference>
<keyword evidence="2 7" id="KW-0378">Hydrolase</keyword>
<dbReference type="PROSITE" id="PS51910">
    <property type="entry name" value="GH18_2"/>
    <property type="match status" value="1"/>
</dbReference>
<keyword evidence="3" id="KW-0146">Chitin degradation</keyword>
<comment type="caution">
    <text evidence="12">The sequence shown here is derived from an EMBL/GenBank/DDBJ whole genome shotgun (WGS) entry which is preliminary data.</text>
</comment>
<dbReference type="Pfam" id="PF00704">
    <property type="entry name" value="Glyco_hydro_18"/>
    <property type="match status" value="1"/>
</dbReference>
<evidence type="ECO:0000256" key="1">
    <source>
        <dbReference type="ARBA" id="ARBA00000822"/>
    </source>
</evidence>
<dbReference type="STRING" id="205917.A0A4Y9ZAP9"/>
<dbReference type="GO" id="GO:0006032">
    <property type="term" value="P:chitin catabolic process"/>
    <property type="evidence" value="ECO:0007669"/>
    <property type="project" value="UniProtKB-KW"/>
</dbReference>
<keyword evidence="10" id="KW-0732">Signal</keyword>
<dbReference type="Gene3D" id="3.10.50.10">
    <property type="match status" value="1"/>
</dbReference>
<evidence type="ECO:0000256" key="10">
    <source>
        <dbReference type="SAM" id="SignalP"/>
    </source>
</evidence>
<keyword evidence="4" id="KW-0119">Carbohydrate metabolism</keyword>
<dbReference type="GO" id="GO:0005576">
    <property type="term" value="C:extracellular region"/>
    <property type="evidence" value="ECO:0007669"/>
    <property type="project" value="TreeGrafter"/>
</dbReference>
<dbReference type="InterPro" id="IPR001579">
    <property type="entry name" value="Glyco_hydro_18_chit_AS"/>
</dbReference>
<evidence type="ECO:0000256" key="2">
    <source>
        <dbReference type="ARBA" id="ARBA00022801"/>
    </source>
</evidence>
<dbReference type="InterPro" id="IPR029070">
    <property type="entry name" value="Chitinase_insertion_sf"/>
</dbReference>
<dbReference type="PANTHER" id="PTHR11177:SF392">
    <property type="entry name" value="HAP41P"/>
    <property type="match status" value="1"/>
</dbReference>
<dbReference type="OrthoDB" id="73875at2759"/>
<dbReference type="SUPFAM" id="SSF51445">
    <property type="entry name" value="(Trans)glycosidases"/>
    <property type="match status" value="1"/>
</dbReference>
<evidence type="ECO:0000313" key="12">
    <source>
        <dbReference type="EMBL" id="TFY71622.1"/>
    </source>
</evidence>
<sequence length="420" mass="44768">MWVFLVLAAVLTVYGSATCEALSHNPKHTRVKDLVAASWYTGWHAGDVPLDKVSWSKYTHVTYSFAETAPNVNNLSLADSDIELLPQFVSTAHKNNVKALVSVGGWTGGLYYSANVANAANRTAFIKTITGLATNYSLDGIDFDWEYPNNAGIGCNTFGPNDVANFLSFLQELRSDPVGSKLFLTAATSIFPWADASGNSATNLTGFAHVLDYIAIMNYDVWGPWSATTGPNGPLNDTCTSSANKAGSAVSGVAAWHAAGIPFDQIVLGVPGYGHSFRVAPKDALPHGADGALATFVKFDANDQPVGDSWDDPDPGPDECGNPQGPEGDFDYWGLIDGGFLTQEGKAAKGIVYVYDTCSQTPAVYNQTSQVYVSYDDAKSFAAKGQFIKSTGLRGFAMWETGGDYKDTLIDSIRSTGGFS</sequence>
<dbReference type="InterPro" id="IPR050314">
    <property type="entry name" value="Glycosyl_Hydrlase_18"/>
</dbReference>
<comment type="catalytic activity">
    <reaction evidence="1">
        <text>Random endo-hydrolysis of N-acetyl-beta-D-glucosaminide (1-&gt;4)-beta-linkages in chitin and chitodextrins.</text>
        <dbReference type="EC" id="3.2.1.14"/>
    </reaction>
</comment>
<dbReference type="InterPro" id="IPR001223">
    <property type="entry name" value="Glyco_hydro18_cat"/>
</dbReference>
<evidence type="ECO:0000256" key="5">
    <source>
        <dbReference type="ARBA" id="ARBA00023295"/>
    </source>
</evidence>
<dbReference type="Gene3D" id="3.20.20.80">
    <property type="entry name" value="Glycosidases"/>
    <property type="match status" value="1"/>
</dbReference>
<dbReference type="PANTHER" id="PTHR11177">
    <property type="entry name" value="CHITINASE"/>
    <property type="match status" value="1"/>
</dbReference>
<dbReference type="PROSITE" id="PS01095">
    <property type="entry name" value="GH18_1"/>
    <property type="match status" value="1"/>
</dbReference>
<dbReference type="AlphaFoldDB" id="A0A4Y9ZAP9"/>
<feature type="chain" id="PRO_5021327204" description="GH18 domain-containing protein" evidence="10">
    <location>
        <begin position="18"/>
        <end position="420"/>
    </location>
</feature>
<feature type="signal peptide" evidence="10">
    <location>
        <begin position="1"/>
        <end position="17"/>
    </location>
</feature>
<name>A0A4Y9ZAP9_9AGAM</name>
<reference evidence="12 13" key="1">
    <citation type="submission" date="2019-02" db="EMBL/GenBank/DDBJ databases">
        <title>Genome sequencing of the rare red list fungi Dentipellis fragilis.</title>
        <authorList>
            <person name="Buettner E."/>
            <person name="Kellner H."/>
        </authorList>
    </citation>
    <scope>NUCLEOTIDE SEQUENCE [LARGE SCALE GENOMIC DNA]</scope>
    <source>
        <strain evidence="12 13">DSM 105465</strain>
    </source>
</reference>
<evidence type="ECO:0000256" key="4">
    <source>
        <dbReference type="ARBA" id="ARBA00023277"/>
    </source>
</evidence>
<evidence type="ECO:0000313" key="13">
    <source>
        <dbReference type="Proteomes" id="UP000298327"/>
    </source>
</evidence>
<dbReference type="Proteomes" id="UP000298327">
    <property type="component" value="Unassembled WGS sequence"/>
</dbReference>
<dbReference type="GO" id="GO:0008061">
    <property type="term" value="F:chitin binding"/>
    <property type="evidence" value="ECO:0007669"/>
    <property type="project" value="InterPro"/>
</dbReference>
<dbReference type="InterPro" id="IPR017853">
    <property type="entry name" value="GH"/>
</dbReference>